<evidence type="ECO:0000313" key="2">
    <source>
        <dbReference type="EMBL" id="OGW97537.1"/>
    </source>
</evidence>
<accession>A0A1G1KXB0</accession>
<comment type="caution">
    <text evidence="2">The sequence shown here is derived from an EMBL/GenBank/DDBJ whole genome shotgun (WGS) entry which is preliminary data.</text>
</comment>
<dbReference type="AlphaFoldDB" id="A0A1G1KXB0"/>
<evidence type="ECO:0000256" key="1">
    <source>
        <dbReference type="SAM" id="Phobius"/>
    </source>
</evidence>
<proteinExistence type="predicted"/>
<protein>
    <submittedName>
        <fullName evidence="2">Uncharacterized protein</fullName>
    </submittedName>
</protein>
<dbReference type="EMBL" id="MHFR01000041">
    <property type="protein sequence ID" value="OGW97537.1"/>
    <property type="molecule type" value="Genomic_DNA"/>
</dbReference>
<name>A0A1G1KXB0_9BACT</name>
<dbReference type="Proteomes" id="UP000178187">
    <property type="component" value="Unassembled WGS sequence"/>
</dbReference>
<reference evidence="2 3" key="1">
    <citation type="journal article" date="2016" name="Nat. Commun.">
        <title>Thousands of microbial genomes shed light on interconnected biogeochemical processes in an aquifer system.</title>
        <authorList>
            <person name="Anantharaman K."/>
            <person name="Brown C.T."/>
            <person name="Hug L.A."/>
            <person name="Sharon I."/>
            <person name="Castelle C.J."/>
            <person name="Probst A.J."/>
            <person name="Thomas B.C."/>
            <person name="Singh A."/>
            <person name="Wilkins M.J."/>
            <person name="Karaoz U."/>
            <person name="Brodie E.L."/>
            <person name="Williams K.H."/>
            <person name="Hubbard S.S."/>
            <person name="Banfield J.F."/>
        </authorList>
    </citation>
    <scope>NUCLEOTIDE SEQUENCE [LARGE SCALE GENOMIC DNA]</scope>
</reference>
<feature type="transmembrane region" description="Helical" evidence="1">
    <location>
        <begin position="171"/>
        <end position="190"/>
    </location>
</feature>
<keyword evidence="1" id="KW-0472">Membrane</keyword>
<gene>
    <name evidence="2" type="ORF">A3G33_05120</name>
</gene>
<keyword evidence="1" id="KW-0812">Transmembrane</keyword>
<sequence>MEKTEVYLNNALEYCKCYINEYKTVLENSYKEILDEVKAKKLTNKIFKLYQHKTVTPYCFMYDYGTWLFFTLLSSPKCVVKYNDIIYSKDWANIHIDNYRRVVVLKELNIRETDIIHEVVIEGCKFLHRNDELSENAIYHARSQVRMEVNNFLHKRNPIKISWERIFSKSFFAVIVLVIFILGFLVGFFFQHVERLKYAKKIKLLGFEIELSDKYFERSNNTPAKEAGAKNSGDSH</sequence>
<evidence type="ECO:0000313" key="3">
    <source>
        <dbReference type="Proteomes" id="UP000178187"/>
    </source>
</evidence>
<keyword evidence="1" id="KW-1133">Transmembrane helix</keyword>
<organism evidence="2 3">
    <name type="scientific">Candidatus Danuiimicrobium aquiferis</name>
    <dbReference type="NCBI Taxonomy" id="1801832"/>
    <lineage>
        <taxon>Bacteria</taxon>
        <taxon>Pseudomonadati</taxon>
        <taxon>Candidatus Omnitrophota</taxon>
        <taxon>Candidatus Danuiimicrobium</taxon>
    </lineage>
</organism>